<feature type="domain" description="Aminopeptidase P N-terminal" evidence="9">
    <location>
        <begin position="65"/>
        <end position="224"/>
    </location>
</feature>
<dbReference type="SMART" id="SM01011">
    <property type="entry name" value="AMP_N"/>
    <property type="match status" value="1"/>
</dbReference>
<dbReference type="Gene3D" id="3.90.230.10">
    <property type="entry name" value="Creatinase/methionine aminopeptidase superfamily"/>
    <property type="match status" value="1"/>
</dbReference>
<dbReference type="GO" id="GO:0006508">
    <property type="term" value="P:proteolysis"/>
    <property type="evidence" value="ECO:0007669"/>
    <property type="project" value="TreeGrafter"/>
</dbReference>
<dbReference type="GO" id="GO:0070006">
    <property type="term" value="F:metalloaminopeptidase activity"/>
    <property type="evidence" value="ECO:0007669"/>
    <property type="project" value="InterPro"/>
</dbReference>
<dbReference type="GO" id="GO:0030145">
    <property type="term" value="F:manganese ion binding"/>
    <property type="evidence" value="ECO:0007669"/>
    <property type="project" value="InterPro"/>
</dbReference>
<dbReference type="AlphaFoldDB" id="A0A133NSJ4"/>
<dbReference type="InterPro" id="IPR029149">
    <property type="entry name" value="Creatin/AminoP/Spt16_N"/>
</dbReference>
<comment type="catalytic activity">
    <reaction evidence="1">
        <text>Release of any N-terminal amino acid, including proline, that is linked to proline, even from a dipeptide or tripeptide.</text>
        <dbReference type="EC" id="3.4.11.9"/>
    </reaction>
</comment>
<dbReference type="Pfam" id="PF05195">
    <property type="entry name" value="AMP_N"/>
    <property type="match status" value="1"/>
</dbReference>
<dbReference type="CDD" id="cd01087">
    <property type="entry name" value="Prolidase"/>
    <property type="match status" value="1"/>
</dbReference>
<dbReference type="SUPFAM" id="SSF55920">
    <property type="entry name" value="Creatinase/aminopeptidase"/>
    <property type="match status" value="1"/>
</dbReference>
<evidence type="ECO:0000259" key="9">
    <source>
        <dbReference type="SMART" id="SM01011"/>
    </source>
</evidence>
<comment type="similarity">
    <text evidence="3">Belongs to the peptidase M24B family.</text>
</comment>
<dbReference type="InterPro" id="IPR000994">
    <property type="entry name" value="Pept_M24"/>
</dbReference>
<keyword evidence="5" id="KW-0479">Metal-binding</keyword>
<evidence type="ECO:0000256" key="6">
    <source>
        <dbReference type="ARBA" id="ARBA00022801"/>
    </source>
</evidence>
<reference evidence="10 11" key="1">
    <citation type="submission" date="2016-01" db="EMBL/GenBank/DDBJ databases">
        <authorList>
            <person name="Oliw E.H."/>
        </authorList>
    </citation>
    <scope>NUCLEOTIDE SEQUENCE [LARGE SCALE GENOMIC DNA]</scope>
    <source>
        <strain evidence="10 11">PSS_7772B</strain>
    </source>
</reference>
<feature type="compositionally biased region" description="Basic and acidic residues" evidence="8">
    <location>
        <begin position="16"/>
        <end position="36"/>
    </location>
</feature>
<dbReference type="Gene3D" id="3.40.350.10">
    <property type="entry name" value="Creatinase/prolidase N-terminal domain"/>
    <property type="match status" value="1"/>
</dbReference>
<dbReference type="InterPro" id="IPR007865">
    <property type="entry name" value="Aminopep_P_N"/>
</dbReference>
<feature type="compositionally biased region" description="Polar residues" evidence="8">
    <location>
        <begin position="37"/>
        <end position="57"/>
    </location>
</feature>
<dbReference type="InterPro" id="IPR052433">
    <property type="entry name" value="X-Pro_dipept-like"/>
</dbReference>
<gene>
    <name evidence="10" type="ORF">HMPREF3208_01100</name>
</gene>
<evidence type="ECO:0000256" key="4">
    <source>
        <dbReference type="ARBA" id="ARBA00012574"/>
    </source>
</evidence>
<organism evidence="10 11">
    <name type="scientific">Gardnerella vaginalis</name>
    <dbReference type="NCBI Taxonomy" id="2702"/>
    <lineage>
        <taxon>Bacteria</taxon>
        <taxon>Bacillati</taxon>
        <taxon>Actinomycetota</taxon>
        <taxon>Actinomycetes</taxon>
        <taxon>Bifidobacteriales</taxon>
        <taxon>Bifidobacteriaceae</taxon>
        <taxon>Gardnerella</taxon>
    </lineage>
</organism>
<dbReference type="EMBL" id="LRQB01000073">
    <property type="protein sequence ID" value="KXA19265.1"/>
    <property type="molecule type" value="Genomic_DNA"/>
</dbReference>
<dbReference type="PATRIC" id="fig|2702.100.peg.1087"/>
<protein>
    <recommendedName>
        <fullName evidence="4">Xaa-Pro aminopeptidase</fullName>
        <ecNumber evidence="4">3.4.11.9</ecNumber>
    </recommendedName>
</protein>
<dbReference type="Proteomes" id="UP000070687">
    <property type="component" value="Unassembled WGS sequence"/>
</dbReference>
<dbReference type="eggNOG" id="COG0006">
    <property type="taxonomic scope" value="Bacteria"/>
</dbReference>
<name>A0A133NSJ4_GARVA</name>
<accession>A0A133NSJ4</accession>
<keyword evidence="7" id="KW-0464">Manganese</keyword>
<dbReference type="Pfam" id="PF00557">
    <property type="entry name" value="Peptidase_M24"/>
    <property type="match status" value="1"/>
</dbReference>
<proteinExistence type="inferred from homology"/>
<dbReference type="EC" id="3.4.11.9" evidence="4"/>
<dbReference type="InterPro" id="IPR036005">
    <property type="entry name" value="Creatinase/aminopeptidase-like"/>
</dbReference>
<keyword evidence="6" id="KW-0378">Hydrolase</keyword>
<evidence type="ECO:0000256" key="1">
    <source>
        <dbReference type="ARBA" id="ARBA00001424"/>
    </source>
</evidence>
<dbReference type="PANTHER" id="PTHR43226:SF4">
    <property type="entry name" value="XAA-PRO AMINOPEPTIDASE 3"/>
    <property type="match status" value="1"/>
</dbReference>
<evidence type="ECO:0000256" key="5">
    <source>
        <dbReference type="ARBA" id="ARBA00022723"/>
    </source>
</evidence>
<sequence length="541" mass="60484">MRKEELRSLIMAEYTPTEHGEELKADGTQKAEDRVNNRSLRPNSNSFKDFMTSSWDNQEPEVKPLESSKYIPARLEALSKRFPGERLVIPAGQPKVRNNDCDYAFRPDTTFAYYTGLGQDYEAGAVLVMEPVSEGSEEAKAGKTHVPELFVAPRADNSTAAFYKDPHYGEYWVGPRAGLKELKAMTGIETRDIAELDDALAKNVSDDANEEGIRVRIIRETDPELTAKVEAMREASGFTDEDANTSADDKLHEFAAEARMLKDDYEIREMRKAIAATKLGFDRMLTRLPQALGKEHSERMIEGAFNSVAREEGNEVGYDTIVASGKHAPILHWMRNTGVVSSGDLLLIDAGVEVNSLYTADITRTFPTNGKFTDLQKKLYQCVLDAQQAGFEAAKPGATYSDIHHACMRVLAEHLHEWGILKVSVEESLSPEGQQHRRWHACGVAHHLGLDVHDCAQARYESYQGAKITPGMIFTIEPGLYFAANDLMLPEEMRGIGIRIEDDVLMTENGPEWLSIDIPKQIDDVEAWMAEQAGKNDIFNH</sequence>
<evidence type="ECO:0000256" key="7">
    <source>
        <dbReference type="ARBA" id="ARBA00023211"/>
    </source>
</evidence>
<evidence type="ECO:0000256" key="3">
    <source>
        <dbReference type="ARBA" id="ARBA00008766"/>
    </source>
</evidence>
<comment type="caution">
    <text evidence="10">The sequence shown here is derived from an EMBL/GenBank/DDBJ whole genome shotgun (WGS) entry which is preliminary data.</text>
</comment>
<comment type="cofactor">
    <cofactor evidence="2">
        <name>Mn(2+)</name>
        <dbReference type="ChEBI" id="CHEBI:29035"/>
    </cofactor>
</comment>
<feature type="region of interest" description="Disordered" evidence="8">
    <location>
        <begin position="1"/>
        <end position="59"/>
    </location>
</feature>
<dbReference type="PANTHER" id="PTHR43226">
    <property type="entry name" value="XAA-PRO AMINOPEPTIDASE 3"/>
    <property type="match status" value="1"/>
</dbReference>
<dbReference type="GO" id="GO:0005829">
    <property type="term" value="C:cytosol"/>
    <property type="evidence" value="ECO:0007669"/>
    <property type="project" value="TreeGrafter"/>
</dbReference>
<evidence type="ECO:0000313" key="11">
    <source>
        <dbReference type="Proteomes" id="UP000070687"/>
    </source>
</evidence>
<evidence type="ECO:0000256" key="2">
    <source>
        <dbReference type="ARBA" id="ARBA00001936"/>
    </source>
</evidence>
<dbReference type="SUPFAM" id="SSF53092">
    <property type="entry name" value="Creatinase/prolidase N-terminal domain"/>
    <property type="match status" value="1"/>
</dbReference>
<evidence type="ECO:0000313" key="10">
    <source>
        <dbReference type="EMBL" id="KXA19265.1"/>
    </source>
</evidence>
<evidence type="ECO:0000256" key="8">
    <source>
        <dbReference type="SAM" id="MobiDB-lite"/>
    </source>
</evidence>